<dbReference type="Proteomes" id="UP000091857">
    <property type="component" value="Chromosome 10"/>
</dbReference>
<sequence>MPDPLVIDIRMRGAKSSDGIDDDSTASSKKNSHRPKYSKFTQQDLPACKPILTPGLVIASFTIVAVVFLPIGLASLFASESVVEIVDRYDKDCIPSSHSSLPLEYIQNSKSDKTCTRKLTVPKQMKSPVYVYYQLDNFYQNHRRYVRSRSDAQLQSKASEDAVGNCKPEDLANGKPIVPCGLVAWSLFNDTYNFKVQNKVLEVNKKDIAWKSDKEKKFGSDVYPKNFQSSGLIGGGQLNSSVPLSEQEDLIVWMRTAALPTFRKLYGKIETDLQANDIIEVEIQNNYNSYGYGGKKRLVLSTTTWIGGKNDFLGIAYVFIGGLNLLLAVSFILIFVLKPRPLGDPNYLSWNKQATRTPN</sequence>
<evidence type="ECO:0000313" key="2">
    <source>
        <dbReference type="Proteomes" id="UP000091857"/>
    </source>
</evidence>
<organism evidence="1 2">
    <name type="scientific">Manihot esculenta</name>
    <name type="common">Cassava</name>
    <name type="synonym">Jatropha manihot</name>
    <dbReference type="NCBI Taxonomy" id="3983"/>
    <lineage>
        <taxon>Eukaryota</taxon>
        <taxon>Viridiplantae</taxon>
        <taxon>Streptophyta</taxon>
        <taxon>Embryophyta</taxon>
        <taxon>Tracheophyta</taxon>
        <taxon>Spermatophyta</taxon>
        <taxon>Magnoliopsida</taxon>
        <taxon>eudicotyledons</taxon>
        <taxon>Gunneridae</taxon>
        <taxon>Pentapetalae</taxon>
        <taxon>rosids</taxon>
        <taxon>fabids</taxon>
        <taxon>Malpighiales</taxon>
        <taxon>Euphorbiaceae</taxon>
        <taxon>Crotonoideae</taxon>
        <taxon>Manihoteae</taxon>
        <taxon>Manihot</taxon>
    </lineage>
</organism>
<protein>
    <submittedName>
        <fullName evidence="1">Uncharacterized protein</fullName>
    </submittedName>
</protein>
<evidence type="ECO:0000313" key="1">
    <source>
        <dbReference type="EMBL" id="KAG8645349.1"/>
    </source>
</evidence>
<gene>
    <name evidence="1" type="ORF">MANES_10G057000v8</name>
</gene>
<keyword evidence="2" id="KW-1185">Reference proteome</keyword>
<comment type="caution">
    <text evidence="1">The sequence shown here is derived from an EMBL/GenBank/DDBJ whole genome shotgun (WGS) entry which is preliminary data.</text>
</comment>
<dbReference type="EMBL" id="CM004396">
    <property type="protein sequence ID" value="KAG8645349.1"/>
    <property type="molecule type" value="Genomic_DNA"/>
</dbReference>
<accession>A0ACB7GY70</accession>
<name>A0ACB7GY70_MANES</name>
<reference evidence="2" key="1">
    <citation type="journal article" date="2016" name="Nat. Biotechnol.">
        <title>Sequencing wild and cultivated cassava and related species reveals extensive interspecific hybridization and genetic diversity.</title>
        <authorList>
            <person name="Bredeson J.V."/>
            <person name="Lyons J.B."/>
            <person name="Prochnik S.E."/>
            <person name="Wu G.A."/>
            <person name="Ha C.M."/>
            <person name="Edsinger-Gonzales E."/>
            <person name="Grimwood J."/>
            <person name="Schmutz J."/>
            <person name="Rabbi I.Y."/>
            <person name="Egesi C."/>
            <person name="Nauluvula P."/>
            <person name="Lebot V."/>
            <person name="Ndunguru J."/>
            <person name="Mkamilo G."/>
            <person name="Bart R.S."/>
            <person name="Setter T.L."/>
            <person name="Gleadow R.M."/>
            <person name="Kulakow P."/>
            <person name="Ferguson M.E."/>
            <person name="Rounsley S."/>
            <person name="Rokhsar D.S."/>
        </authorList>
    </citation>
    <scope>NUCLEOTIDE SEQUENCE [LARGE SCALE GENOMIC DNA]</scope>
    <source>
        <strain evidence="2">cv. AM560-2</strain>
    </source>
</reference>
<proteinExistence type="predicted"/>